<protein>
    <submittedName>
        <fullName evidence="1">Uncharacterized protein</fullName>
    </submittedName>
</protein>
<gene>
    <name evidence="1" type="ORF">C884_01312</name>
</gene>
<evidence type="ECO:0000313" key="2">
    <source>
        <dbReference type="Proteomes" id="UP000009877"/>
    </source>
</evidence>
<dbReference type="EMBL" id="ANHZ02000021">
    <property type="protein sequence ID" value="EME35762.1"/>
    <property type="molecule type" value="Genomic_DNA"/>
</dbReference>
<evidence type="ECO:0000313" key="1">
    <source>
        <dbReference type="EMBL" id="EME35762.1"/>
    </source>
</evidence>
<keyword evidence="2" id="KW-1185">Reference proteome</keyword>
<name>M2WBA6_9MICC</name>
<organism evidence="1 2">
    <name type="scientific">Kocuria palustris PEL</name>
    <dbReference type="NCBI Taxonomy" id="1236550"/>
    <lineage>
        <taxon>Bacteria</taxon>
        <taxon>Bacillati</taxon>
        <taxon>Actinomycetota</taxon>
        <taxon>Actinomycetes</taxon>
        <taxon>Micrococcales</taxon>
        <taxon>Micrococcaceae</taxon>
        <taxon>Kocuria</taxon>
    </lineage>
</organism>
<comment type="caution">
    <text evidence="1">The sequence shown here is derived from an EMBL/GenBank/DDBJ whole genome shotgun (WGS) entry which is preliminary data.</text>
</comment>
<dbReference type="Proteomes" id="UP000009877">
    <property type="component" value="Unassembled WGS sequence"/>
</dbReference>
<reference evidence="1 2" key="1">
    <citation type="journal article" date="2014" name="Genome Announc.">
        <title>Draft Genome Sequence of Kocuria palustris PEL.</title>
        <authorList>
            <person name="Sharma G."/>
            <person name="Khatri I."/>
            <person name="Subramanian S."/>
        </authorList>
    </citation>
    <scope>NUCLEOTIDE SEQUENCE [LARGE SCALE GENOMIC DNA]</scope>
    <source>
        <strain evidence="1 2">PEL</strain>
    </source>
</reference>
<proteinExistence type="predicted"/>
<accession>M2WBA6</accession>
<dbReference type="AlphaFoldDB" id="M2WBA6"/>
<sequence length="163" mass="18548">MNDGSEDTAALLARISGQFVAGRSSLPFRTGAAVDTSMKSVSTLAVVMLEDSEETRDRVFAYLQRLEWSTQRVRIGIVTDTRAIKAIRPHGWLVEHVMPKDLHQRLAEQEPWSEYAEKRTRQALLQLDPAHLLIPSPRGVERRDHLRLCRELGVRVPFDLLSH</sequence>